<dbReference type="Pfam" id="PF02811">
    <property type="entry name" value="PHP"/>
    <property type="match status" value="1"/>
</dbReference>
<dbReference type="NCBIfam" id="TIGR00594">
    <property type="entry name" value="polc"/>
    <property type="match status" value="1"/>
</dbReference>
<dbReference type="InterPro" id="IPR011708">
    <property type="entry name" value="DNA_pol3_alpha_NTPase_dom"/>
</dbReference>
<dbReference type="Proteomes" id="UP000230232">
    <property type="component" value="Unassembled WGS sequence"/>
</dbReference>
<dbReference type="NCBIfam" id="NF004226">
    <property type="entry name" value="PRK05673.1"/>
    <property type="match status" value="1"/>
</dbReference>
<keyword evidence="4" id="KW-0808">Transferase</keyword>
<dbReference type="AlphaFoldDB" id="A0A2H0R5D4"/>
<dbReference type="InterPro" id="IPR041931">
    <property type="entry name" value="DNA_pol3_alpha_thumb_dom"/>
</dbReference>
<organism evidence="10 11">
    <name type="scientific">Candidatus Yanofskybacteria bacterium CG10_big_fil_rev_8_21_14_0_10_46_23</name>
    <dbReference type="NCBI Taxonomy" id="1975098"/>
    <lineage>
        <taxon>Bacteria</taxon>
        <taxon>Candidatus Yanofskyibacteriota</taxon>
    </lineage>
</organism>
<dbReference type="EC" id="2.7.7.7" evidence="2"/>
<evidence type="ECO:0000256" key="1">
    <source>
        <dbReference type="ARBA" id="ARBA00004496"/>
    </source>
</evidence>
<dbReference type="Gene3D" id="3.20.20.140">
    <property type="entry name" value="Metal-dependent hydrolases"/>
    <property type="match status" value="1"/>
</dbReference>
<dbReference type="CDD" id="cd12113">
    <property type="entry name" value="PHP_PolIIIA_DnaE3"/>
    <property type="match status" value="1"/>
</dbReference>
<dbReference type="InterPro" id="IPR016195">
    <property type="entry name" value="Pol/histidinol_Pase-like"/>
</dbReference>
<evidence type="ECO:0000313" key="10">
    <source>
        <dbReference type="EMBL" id="PIR41234.1"/>
    </source>
</evidence>
<dbReference type="CDD" id="cd04485">
    <property type="entry name" value="DnaE_OBF"/>
    <property type="match status" value="1"/>
</dbReference>
<keyword evidence="7" id="KW-0239">DNA-directed DNA polymerase</keyword>
<dbReference type="EMBL" id="PCXO01000010">
    <property type="protein sequence ID" value="PIR41234.1"/>
    <property type="molecule type" value="Genomic_DNA"/>
</dbReference>
<dbReference type="Pfam" id="PF14579">
    <property type="entry name" value="HHH_6"/>
    <property type="match status" value="1"/>
</dbReference>
<dbReference type="SUPFAM" id="SSF89550">
    <property type="entry name" value="PHP domain-like"/>
    <property type="match status" value="1"/>
</dbReference>
<evidence type="ECO:0000259" key="9">
    <source>
        <dbReference type="SMART" id="SM00481"/>
    </source>
</evidence>
<dbReference type="Pfam" id="PF07733">
    <property type="entry name" value="DNA_pol3_alpha"/>
    <property type="match status" value="1"/>
</dbReference>
<dbReference type="Pfam" id="PF17657">
    <property type="entry name" value="DNA_pol3_finger"/>
    <property type="match status" value="1"/>
</dbReference>
<evidence type="ECO:0000256" key="3">
    <source>
        <dbReference type="ARBA" id="ARBA00019114"/>
    </source>
</evidence>
<dbReference type="InterPro" id="IPR029460">
    <property type="entry name" value="DNAPol_HHH"/>
</dbReference>
<keyword evidence="6" id="KW-0235">DNA replication</keyword>
<dbReference type="InterPro" id="IPR004805">
    <property type="entry name" value="DnaE2/DnaE/PolC"/>
</dbReference>
<sequence>MSTTPSFIHLHTHTHYSLLDGLSQIDRLLGRVKELGMNACAITDHGAMHGAIEFYQKATKIGIKPIIGCEVYVAENDMFAKTNINNDRYHLVLLAKNEIGYKNLIKLVSAAHLDGFYYKPRIDKKFLAEHSEGLICLSACLAGQLSRLLKNGQDAEAENCAIEHLKIFGEGNYFIELQAHPNIADQNYVTPKLIELAQKLGLPTVATNDSHYVYKEDAEAHDILLAVQTGNRLDDTDRLTLKHDDFSIISAQEMLKKLPDVPQALENTQLIADRVDLEFSFGKNHLPHYSVPPQKTPDSYLQELCEAGLPKRYPEVTPEVRERLDYELDVIAKTGFASYMLIVQDFVNWAKNKGIIVGPGRGSAAGSIIAYLLNITNIDPLKYGLLFERFLNPARISMPDIDLDFDDARRHEVLAYVTEKYGQDHVAQIITFGTMASRGSIRDAGRALGIDYNTCDRIAKLIPMGYSLKQAITEITDLRLEYEAKPEIKKLIDSALKLEGVVRHASTHACGVVITKNPLTDYLPVQRSTKSEDDVITQYGMKAVEDLGLLKMDFLGLSNLTIIENALASIKKNHAVSIDIDKIPLDDKKTFQLFQKAKTTSVFQLESAGMKRYLRELKPTVLEDIIAMVALYRPGPMELIPDYVARKHGKKEIVYLHPSLEPILKETYGIMIYQEQLMAAARELAGLSLAEADTLRKAVGKKIQKLLDEQEGIFKKGAEKKGTPKQVADRFWQLVIPFGKYGFNKSHAACYALIAYQTAYLKAHYPLEFMAAVLNAHSNDIEKIAFLIDEARSMEIEVLAPHINESFSKFSVTPGKRIRFGLTAIKNVGENIIEEIISQRQKDGPFRSIEDLISRIRSKDLNRKSLESLIRCGALDDFDDRATLLQNLDQLLAYSRESQRAKAGGQESLFGDATLGVLPPLRLQLAEPARRSEKLLWEKELLGLFVSDHPLMDYQAELSLQNVVSIKEASGQRGQAVSIGGVVTRVQRIITKTGRPMLFSWIEDMSSKVEVVVFPNILEQNPEIWQENSIVVVKGKLNDKDGVSKLLCDEVRPIASIA</sequence>
<dbReference type="NCBIfam" id="NF005298">
    <property type="entry name" value="PRK06826.1"/>
    <property type="match status" value="1"/>
</dbReference>
<dbReference type="InterPro" id="IPR004013">
    <property type="entry name" value="PHP_dom"/>
</dbReference>
<evidence type="ECO:0000256" key="5">
    <source>
        <dbReference type="ARBA" id="ARBA00022695"/>
    </source>
</evidence>
<dbReference type="Gene3D" id="1.10.10.1600">
    <property type="entry name" value="Bacterial DNA polymerase III alpha subunit, thumb domain"/>
    <property type="match status" value="1"/>
</dbReference>
<evidence type="ECO:0000256" key="2">
    <source>
        <dbReference type="ARBA" id="ARBA00012417"/>
    </source>
</evidence>
<dbReference type="Pfam" id="PF01336">
    <property type="entry name" value="tRNA_anti-codon"/>
    <property type="match status" value="1"/>
</dbReference>
<comment type="caution">
    <text evidence="10">The sequence shown here is derived from an EMBL/GenBank/DDBJ whole genome shotgun (WGS) entry which is preliminary data.</text>
</comment>
<evidence type="ECO:0000313" key="11">
    <source>
        <dbReference type="Proteomes" id="UP000230232"/>
    </source>
</evidence>
<dbReference type="InterPro" id="IPR003141">
    <property type="entry name" value="Pol/His_phosphatase_N"/>
</dbReference>
<reference evidence="10 11" key="1">
    <citation type="submission" date="2017-09" db="EMBL/GenBank/DDBJ databases">
        <title>Depth-based differentiation of microbial function through sediment-hosted aquifers and enrichment of novel symbionts in the deep terrestrial subsurface.</title>
        <authorList>
            <person name="Probst A.J."/>
            <person name="Ladd B."/>
            <person name="Jarett J.K."/>
            <person name="Geller-Mcgrath D.E."/>
            <person name="Sieber C.M."/>
            <person name="Emerson J.B."/>
            <person name="Anantharaman K."/>
            <person name="Thomas B.C."/>
            <person name="Malmstrom R."/>
            <person name="Stieglmeier M."/>
            <person name="Klingl A."/>
            <person name="Woyke T."/>
            <person name="Ryan C.M."/>
            <person name="Banfield J.F."/>
        </authorList>
    </citation>
    <scope>NUCLEOTIDE SEQUENCE [LARGE SCALE GENOMIC DNA]</scope>
    <source>
        <strain evidence="10">CG10_big_fil_rev_8_21_14_0_10_46_23</strain>
    </source>
</reference>
<feature type="domain" description="Polymerase/histidinol phosphatase N-terminal" evidence="9">
    <location>
        <begin position="8"/>
        <end position="75"/>
    </location>
</feature>
<gene>
    <name evidence="10" type="ORF">COV31_02395</name>
</gene>
<dbReference type="InterPro" id="IPR012340">
    <property type="entry name" value="NA-bd_OB-fold"/>
</dbReference>
<keyword evidence="5" id="KW-0548">Nucleotidyltransferase</keyword>
<comment type="catalytic activity">
    <reaction evidence="8">
        <text>DNA(n) + a 2'-deoxyribonucleoside 5'-triphosphate = DNA(n+1) + diphosphate</text>
        <dbReference type="Rhea" id="RHEA:22508"/>
        <dbReference type="Rhea" id="RHEA-COMP:17339"/>
        <dbReference type="Rhea" id="RHEA-COMP:17340"/>
        <dbReference type="ChEBI" id="CHEBI:33019"/>
        <dbReference type="ChEBI" id="CHEBI:61560"/>
        <dbReference type="ChEBI" id="CHEBI:173112"/>
        <dbReference type="EC" id="2.7.7.7"/>
    </reaction>
</comment>
<dbReference type="GO" id="GO:0003676">
    <property type="term" value="F:nucleic acid binding"/>
    <property type="evidence" value="ECO:0007669"/>
    <property type="project" value="InterPro"/>
</dbReference>
<dbReference type="GO" id="GO:0006260">
    <property type="term" value="P:DNA replication"/>
    <property type="evidence" value="ECO:0007669"/>
    <property type="project" value="UniProtKB-KW"/>
</dbReference>
<dbReference type="Gene3D" id="2.40.50.140">
    <property type="entry name" value="Nucleic acid-binding proteins"/>
    <property type="match status" value="1"/>
</dbReference>
<protein>
    <recommendedName>
        <fullName evidence="3">DNA polymerase III subunit alpha</fullName>
        <ecNumber evidence="2">2.7.7.7</ecNumber>
    </recommendedName>
</protein>
<evidence type="ECO:0000256" key="8">
    <source>
        <dbReference type="ARBA" id="ARBA00049244"/>
    </source>
</evidence>
<comment type="subcellular location">
    <subcellularLocation>
        <location evidence="1">Cytoplasm</location>
    </subcellularLocation>
</comment>
<dbReference type="Gene3D" id="1.10.150.870">
    <property type="match status" value="1"/>
</dbReference>
<evidence type="ECO:0000256" key="4">
    <source>
        <dbReference type="ARBA" id="ARBA00022679"/>
    </source>
</evidence>
<dbReference type="GO" id="GO:0005737">
    <property type="term" value="C:cytoplasm"/>
    <property type="evidence" value="ECO:0007669"/>
    <property type="project" value="UniProtKB-SubCell"/>
</dbReference>
<dbReference type="InterPro" id="IPR040982">
    <property type="entry name" value="DNA_pol3_finger"/>
</dbReference>
<evidence type="ECO:0000256" key="7">
    <source>
        <dbReference type="ARBA" id="ARBA00022932"/>
    </source>
</evidence>
<dbReference type="PANTHER" id="PTHR32294:SF0">
    <property type="entry name" value="DNA POLYMERASE III SUBUNIT ALPHA"/>
    <property type="match status" value="1"/>
</dbReference>
<accession>A0A2H0R5D4</accession>
<dbReference type="GO" id="GO:0008408">
    <property type="term" value="F:3'-5' exonuclease activity"/>
    <property type="evidence" value="ECO:0007669"/>
    <property type="project" value="InterPro"/>
</dbReference>
<dbReference type="GO" id="GO:0003887">
    <property type="term" value="F:DNA-directed DNA polymerase activity"/>
    <property type="evidence" value="ECO:0007669"/>
    <property type="project" value="UniProtKB-KW"/>
</dbReference>
<dbReference type="PANTHER" id="PTHR32294">
    <property type="entry name" value="DNA POLYMERASE III SUBUNIT ALPHA"/>
    <property type="match status" value="1"/>
</dbReference>
<dbReference type="SMART" id="SM00481">
    <property type="entry name" value="POLIIIAc"/>
    <property type="match status" value="1"/>
</dbReference>
<name>A0A2H0R5D4_9BACT</name>
<dbReference type="InterPro" id="IPR004365">
    <property type="entry name" value="NA-bd_OB_tRNA"/>
</dbReference>
<evidence type="ECO:0000256" key="6">
    <source>
        <dbReference type="ARBA" id="ARBA00022705"/>
    </source>
</evidence>
<proteinExistence type="predicted"/>